<dbReference type="Proteomes" id="UP000095085">
    <property type="component" value="Unassembled WGS sequence"/>
</dbReference>
<dbReference type="RefSeq" id="XP_020076966.1">
    <property type="nucleotide sequence ID" value="XM_020221120.1"/>
</dbReference>
<dbReference type="InterPro" id="IPR036188">
    <property type="entry name" value="FAD/NAD-bd_sf"/>
</dbReference>
<dbReference type="AlphaFoldDB" id="A0A1E4RKV4"/>
<dbReference type="Gene3D" id="3.50.50.100">
    <property type="match status" value="1"/>
</dbReference>
<dbReference type="PRINTS" id="PR00411">
    <property type="entry name" value="PNDRDTASEI"/>
</dbReference>
<dbReference type="PANTHER" id="PTHR43735">
    <property type="entry name" value="APOPTOSIS-INDUCING FACTOR 1"/>
    <property type="match status" value="1"/>
</dbReference>
<dbReference type="GeneID" id="30995670"/>
<evidence type="ECO:0000256" key="1">
    <source>
        <dbReference type="ARBA" id="ARBA00006442"/>
    </source>
</evidence>
<dbReference type="STRING" id="984485.A0A1E4RKV4"/>
<dbReference type="PRINTS" id="PR00368">
    <property type="entry name" value="FADPNR"/>
</dbReference>
<dbReference type="GO" id="GO:0005737">
    <property type="term" value="C:cytoplasm"/>
    <property type="evidence" value="ECO:0007669"/>
    <property type="project" value="TreeGrafter"/>
</dbReference>
<dbReference type="SUPFAM" id="SSF51905">
    <property type="entry name" value="FAD/NAD(P)-binding domain"/>
    <property type="match status" value="2"/>
</dbReference>
<dbReference type="OrthoDB" id="202203at2759"/>
<dbReference type="InterPro" id="IPR023753">
    <property type="entry name" value="FAD/NAD-binding_dom"/>
</dbReference>
<dbReference type="EMBL" id="KV454540">
    <property type="protein sequence ID" value="ODV67899.1"/>
    <property type="molecule type" value="Genomic_DNA"/>
</dbReference>
<keyword evidence="3" id="KW-0274">FAD</keyword>
<evidence type="ECO:0000313" key="7">
    <source>
        <dbReference type="Proteomes" id="UP000095085"/>
    </source>
</evidence>
<keyword evidence="4" id="KW-0560">Oxidoreductase</keyword>
<evidence type="ECO:0000256" key="2">
    <source>
        <dbReference type="ARBA" id="ARBA00022630"/>
    </source>
</evidence>
<sequence>MTGLTHFVVVGGSYAGINSARAIFAEAEAAKTPIKLTLVSASTHSYYNIATPRYLVEPDLLNEKITFDVEKSLRKHAGINEFEFIYATVKEADFDLKTVKYSKSNDDVTDLLSYDYLVLASGCRYSNKAFKLNDSHENTLREVLRLSKSIKSATNVAVIGGGATGVETAGEIASAYPDKKIHLYCGSGILQHLGERVSREAKSQLEELNVNIIPNIYYTGIETLSDGKQKVIFNNDTSKIFDEVITATANIPNTEFIPDRFKNAKGYVKTNEFLALEKYENVLAIGDVADKSSGNAVDILYYHLPVLKKYIQKNVFKKNVIITPVKSHAPIEIVPISRKGGVGVAWGWSLPNFVIWLLRSRNYGIPAAGKFL</sequence>
<organism evidence="6 7">
    <name type="scientific">Hyphopichia burtonii NRRL Y-1933</name>
    <dbReference type="NCBI Taxonomy" id="984485"/>
    <lineage>
        <taxon>Eukaryota</taxon>
        <taxon>Fungi</taxon>
        <taxon>Dikarya</taxon>
        <taxon>Ascomycota</taxon>
        <taxon>Saccharomycotina</taxon>
        <taxon>Pichiomycetes</taxon>
        <taxon>Debaryomycetaceae</taxon>
        <taxon>Hyphopichia</taxon>
    </lineage>
</organism>
<dbReference type="Pfam" id="PF07992">
    <property type="entry name" value="Pyr_redox_2"/>
    <property type="match status" value="1"/>
</dbReference>
<evidence type="ECO:0000313" key="6">
    <source>
        <dbReference type="EMBL" id="ODV67899.1"/>
    </source>
</evidence>
<evidence type="ECO:0000256" key="4">
    <source>
        <dbReference type="ARBA" id="ARBA00023002"/>
    </source>
</evidence>
<gene>
    <name evidence="6" type="ORF">HYPBUDRAFT_152633</name>
</gene>
<reference evidence="7" key="1">
    <citation type="submission" date="2016-05" db="EMBL/GenBank/DDBJ databases">
        <title>Comparative genomics of biotechnologically important yeasts.</title>
        <authorList>
            <consortium name="DOE Joint Genome Institute"/>
            <person name="Riley R."/>
            <person name="Haridas S."/>
            <person name="Wolfe K.H."/>
            <person name="Lopes M.R."/>
            <person name="Hittinger C.T."/>
            <person name="Goker M."/>
            <person name="Salamov A."/>
            <person name="Wisecaver J."/>
            <person name="Long T.M."/>
            <person name="Aerts A.L."/>
            <person name="Barry K."/>
            <person name="Choi C."/>
            <person name="Clum A."/>
            <person name="Coughlan A.Y."/>
            <person name="Deshpande S."/>
            <person name="Douglass A.P."/>
            <person name="Hanson S.J."/>
            <person name="Klenk H.-P."/>
            <person name="Labutti K."/>
            <person name="Lapidus A."/>
            <person name="Lindquist E."/>
            <person name="Lipzen A."/>
            <person name="Meier-Kolthoff J.P."/>
            <person name="Ohm R.A."/>
            <person name="Otillar R.P."/>
            <person name="Pangilinan J."/>
            <person name="Peng Y."/>
            <person name="Rokas A."/>
            <person name="Rosa C.A."/>
            <person name="Scheuner C."/>
            <person name="Sibirny A.A."/>
            <person name="Slot J.C."/>
            <person name="Stielow J.B."/>
            <person name="Sun H."/>
            <person name="Kurtzman C.P."/>
            <person name="Blackwell M."/>
            <person name="Grigoriev I.V."/>
            <person name="Jeffries T.W."/>
        </authorList>
    </citation>
    <scope>NUCLEOTIDE SEQUENCE [LARGE SCALE GENOMIC DNA]</scope>
    <source>
        <strain evidence="7">NRRL Y-1933</strain>
    </source>
</reference>
<dbReference type="GO" id="GO:0050660">
    <property type="term" value="F:flavin adenine dinucleotide binding"/>
    <property type="evidence" value="ECO:0007669"/>
    <property type="project" value="TreeGrafter"/>
</dbReference>
<keyword evidence="7" id="KW-1185">Reference proteome</keyword>
<evidence type="ECO:0000256" key="3">
    <source>
        <dbReference type="ARBA" id="ARBA00022827"/>
    </source>
</evidence>
<keyword evidence="2" id="KW-0285">Flavoprotein</keyword>
<dbReference type="PANTHER" id="PTHR43735:SF3">
    <property type="entry name" value="FERROPTOSIS SUPPRESSOR PROTEIN 1"/>
    <property type="match status" value="1"/>
</dbReference>
<evidence type="ECO:0000259" key="5">
    <source>
        <dbReference type="Pfam" id="PF07992"/>
    </source>
</evidence>
<feature type="non-terminal residue" evidence="6">
    <location>
        <position position="1"/>
    </location>
</feature>
<protein>
    <submittedName>
        <fullName evidence="6">FAD/NAD(P)-binding domain-containing protein</fullName>
    </submittedName>
</protein>
<name>A0A1E4RKV4_9ASCO</name>
<accession>A0A1E4RKV4</accession>
<feature type="domain" description="FAD/NAD(P)-binding" evidence="5">
    <location>
        <begin position="6"/>
        <end position="292"/>
    </location>
</feature>
<proteinExistence type="inferred from homology"/>
<dbReference type="GO" id="GO:0004174">
    <property type="term" value="F:electron-transferring-flavoprotein dehydrogenase activity"/>
    <property type="evidence" value="ECO:0007669"/>
    <property type="project" value="TreeGrafter"/>
</dbReference>
<comment type="similarity">
    <text evidence="1">Belongs to the FAD-dependent oxidoreductase family.</text>
</comment>